<keyword evidence="3" id="KW-0472">Membrane</keyword>
<evidence type="ECO:0000256" key="6">
    <source>
        <dbReference type="SAM" id="SignalP"/>
    </source>
</evidence>
<dbReference type="Gene3D" id="3.40.190.10">
    <property type="entry name" value="Periplasmic binding protein-like II"/>
    <property type="match status" value="1"/>
</dbReference>
<evidence type="ECO:0000313" key="7">
    <source>
        <dbReference type="EMBL" id="KAF9404206.1"/>
    </source>
</evidence>
<comment type="subcellular location">
    <subcellularLocation>
        <location evidence="1">Membrane</location>
        <topology evidence="1">Lipid-anchor</topology>
    </subcellularLocation>
</comment>
<dbReference type="PROSITE" id="PS51257">
    <property type="entry name" value="PROKAR_LIPOPROTEIN"/>
    <property type="match status" value="1"/>
</dbReference>
<dbReference type="NCBIfam" id="TIGR01704">
    <property type="entry name" value="MTA_SAH-Nsdase"/>
    <property type="match status" value="1"/>
</dbReference>
<keyword evidence="4" id="KW-0564">Palmitate</keyword>
<dbReference type="Pfam" id="PF03180">
    <property type="entry name" value="Lipoprotein_9"/>
    <property type="match status" value="1"/>
</dbReference>
<feature type="signal peptide" evidence="6">
    <location>
        <begin position="1"/>
        <end position="20"/>
    </location>
</feature>
<evidence type="ECO:0000256" key="3">
    <source>
        <dbReference type="ARBA" id="ARBA00023136"/>
    </source>
</evidence>
<dbReference type="GO" id="GO:0008782">
    <property type="term" value="F:adenosylhomocysteine nucleosidase activity"/>
    <property type="evidence" value="ECO:0007669"/>
    <property type="project" value="UniProtKB-EC"/>
</dbReference>
<gene>
    <name evidence="7" type="ORF">HW555_014461</name>
</gene>
<dbReference type="PANTHER" id="PTHR30429">
    <property type="entry name" value="D-METHIONINE-BINDING LIPOPROTEIN METQ"/>
    <property type="match status" value="1"/>
</dbReference>
<evidence type="ECO:0000256" key="1">
    <source>
        <dbReference type="ARBA" id="ARBA00004635"/>
    </source>
</evidence>
<dbReference type="SUPFAM" id="SSF53167">
    <property type="entry name" value="Purine and uridine phosphorylases"/>
    <property type="match status" value="1"/>
</dbReference>
<dbReference type="GO" id="GO:0016020">
    <property type="term" value="C:membrane"/>
    <property type="evidence" value="ECO:0007669"/>
    <property type="project" value="UniProtKB-SubCell"/>
</dbReference>
<dbReference type="SUPFAM" id="SSF53850">
    <property type="entry name" value="Periplasmic binding protein-like II"/>
    <property type="match status" value="1"/>
</dbReference>
<dbReference type="CDD" id="cd09008">
    <property type="entry name" value="MTAN"/>
    <property type="match status" value="1"/>
</dbReference>
<keyword evidence="2 6" id="KW-0732">Signal</keyword>
<keyword evidence="5" id="KW-0449">Lipoprotein</keyword>
<dbReference type="EMBL" id="JACKWZ010001048">
    <property type="protein sequence ID" value="KAF9404206.1"/>
    <property type="molecule type" value="Genomic_DNA"/>
</dbReference>
<proteinExistence type="predicted"/>
<dbReference type="GO" id="GO:0019509">
    <property type="term" value="P:L-methionine salvage from methylthioadenosine"/>
    <property type="evidence" value="ECO:0007669"/>
    <property type="project" value="UniProtKB-UniPathway"/>
</dbReference>
<sequence>MKNTLKLVIILGALIVTGCTEQDEKKQAAAEQKTTKVVIGSIGSDAEIWQFIADSDSAKKAGVAIEVKEIDGGPQLNNATVEKQVDVNAFQSLGYLASFNKDSAEDLVPIATTYMEPMGIFSDKYQSMDEIKTGALVALADNPANTARGLRLLEASGLITVADDFDAGTGTPSDIVENPKNLVFKLIDDTTGPRILQDVDLALISNTVAFEVETGIGKVNAAAATSLVFEALGADVMINTGSAGGFSEKLAVGDVVYGIELMYSDVDATGFDYTYGQVPQMPQSYPLSQTWVNLFDSLNQPESYQLHKGLMLTADSFMSEPSFVKKINEHFPKALASDMESTAIAQVSEFYQVPVLNIRGISDIAGKEAAASFDLHLNQAAIHAFEQTEKIICLLE</sequence>
<dbReference type="InterPro" id="IPR035994">
    <property type="entry name" value="Nucleoside_phosphorylase_sf"/>
</dbReference>
<evidence type="ECO:0000256" key="4">
    <source>
        <dbReference type="ARBA" id="ARBA00023139"/>
    </source>
</evidence>
<dbReference type="UniPathway" id="UPA00904">
    <property type="reaction ID" value="UER00871"/>
</dbReference>
<evidence type="ECO:0000256" key="2">
    <source>
        <dbReference type="ARBA" id="ARBA00022729"/>
    </source>
</evidence>
<dbReference type="Proteomes" id="UP000648187">
    <property type="component" value="Unassembled WGS sequence"/>
</dbReference>
<keyword evidence="8" id="KW-1185">Reference proteome</keyword>
<comment type="caution">
    <text evidence="7">The sequence shown here is derived from an EMBL/GenBank/DDBJ whole genome shotgun (WGS) entry which is preliminary data.</text>
</comment>
<dbReference type="InterPro" id="IPR010049">
    <property type="entry name" value="MTA_SAH_Nsdase"/>
</dbReference>
<feature type="chain" id="PRO_5032602503" description="Adenosylhomocysteine nucleosidase" evidence="6">
    <location>
        <begin position="21"/>
        <end position="396"/>
    </location>
</feature>
<dbReference type="InterPro" id="IPR004872">
    <property type="entry name" value="Lipoprotein_NlpA"/>
</dbReference>
<evidence type="ECO:0000256" key="5">
    <source>
        <dbReference type="ARBA" id="ARBA00023288"/>
    </source>
</evidence>
<organism evidence="7 8">
    <name type="scientific">Spodoptera exigua</name>
    <name type="common">Beet armyworm</name>
    <name type="synonym">Noctua fulgens</name>
    <dbReference type="NCBI Taxonomy" id="7107"/>
    <lineage>
        <taxon>Eukaryota</taxon>
        <taxon>Metazoa</taxon>
        <taxon>Ecdysozoa</taxon>
        <taxon>Arthropoda</taxon>
        <taxon>Hexapoda</taxon>
        <taxon>Insecta</taxon>
        <taxon>Pterygota</taxon>
        <taxon>Neoptera</taxon>
        <taxon>Endopterygota</taxon>
        <taxon>Lepidoptera</taxon>
        <taxon>Glossata</taxon>
        <taxon>Ditrysia</taxon>
        <taxon>Noctuoidea</taxon>
        <taxon>Noctuidae</taxon>
        <taxon>Amphipyrinae</taxon>
        <taxon>Spodoptera</taxon>
    </lineage>
</organism>
<evidence type="ECO:0008006" key="9">
    <source>
        <dbReference type="Google" id="ProtNLM"/>
    </source>
</evidence>
<reference evidence="7" key="1">
    <citation type="submission" date="2020-08" db="EMBL/GenBank/DDBJ databases">
        <title>Spodoptera exigua strain:BAW_Kor-Di-RS1 Genome sequencing and assembly.</title>
        <authorList>
            <person name="Kim J."/>
            <person name="Nam H.Y."/>
            <person name="Kwon M."/>
            <person name="Choi J.H."/>
            <person name="Cho S.R."/>
            <person name="Kim G.-H."/>
        </authorList>
    </citation>
    <scope>NUCLEOTIDE SEQUENCE</scope>
    <source>
        <strain evidence="7">BAW_Kor-Di-RS1</strain>
        <tissue evidence="7">Whole-body</tissue>
    </source>
</reference>
<dbReference type="AlphaFoldDB" id="A0A835G3G8"/>
<dbReference type="PANTHER" id="PTHR30429:SF3">
    <property type="entry name" value="LIPOPROTEIN"/>
    <property type="match status" value="1"/>
</dbReference>
<dbReference type="GO" id="GO:0008930">
    <property type="term" value="F:methylthioadenosine nucleosidase activity"/>
    <property type="evidence" value="ECO:0007669"/>
    <property type="project" value="InterPro"/>
</dbReference>
<evidence type="ECO:0000313" key="8">
    <source>
        <dbReference type="Proteomes" id="UP000648187"/>
    </source>
</evidence>
<dbReference type="GO" id="GO:0009164">
    <property type="term" value="P:nucleoside catabolic process"/>
    <property type="evidence" value="ECO:0007669"/>
    <property type="project" value="InterPro"/>
</dbReference>
<protein>
    <recommendedName>
        <fullName evidence="9">Adenosylhomocysteine nucleosidase</fullName>
    </recommendedName>
</protein>
<dbReference type="Gene3D" id="3.40.50.1580">
    <property type="entry name" value="Nucleoside phosphorylase domain"/>
    <property type="match status" value="1"/>
</dbReference>
<name>A0A835G3G8_SPOEX</name>
<accession>A0A835G3G8</accession>